<protein>
    <submittedName>
        <fullName evidence="1">Uncharacterized protein</fullName>
    </submittedName>
</protein>
<proteinExistence type="predicted"/>
<dbReference type="AlphaFoldDB" id="A0A084QG28"/>
<dbReference type="OrthoDB" id="5058708at2759"/>
<keyword evidence="2" id="KW-1185">Reference proteome</keyword>
<accession>A0A084QG28</accession>
<organism evidence="1 2">
    <name type="scientific">Stachybotrys chlorohalonatus (strain IBT 40285)</name>
    <dbReference type="NCBI Taxonomy" id="1283841"/>
    <lineage>
        <taxon>Eukaryota</taxon>
        <taxon>Fungi</taxon>
        <taxon>Dikarya</taxon>
        <taxon>Ascomycota</taxon>
        <taxon>Pezizomycotina</taxon>
        <taxon>Sordariomycetes</taxon>
        <taxon>Hypocreomycetidae</taxon>
        <taxon>Hypocreales</taxon>
        <taxon>Stachybotryaceae</taxon>
        <taxon>Stachybotrys</taxon>
    </lineage>
</organism>
<name>A0A084QG28_STAC4</name>
<dbReference type="HOGENOM" id="CLU_1262251_0_0_1"/>
<reference evidence="1 2" key="1">
    <citation type="journal article" date="2014" name="BMC Genomics">
        <title>Comparative genome sequencing reveals chemotype-specific gene clusters in the toxigenic black mold Stachybotrys.</title>
        <authorList>
            <person name="Semeiks J."/>
            <person name="Borek D."/>
            <person name="Otwinowski Z."/>
            <person name="Grishin N.V."/>
        </authorList>
    </citation>
    <scope>NUCLEOTIDE SEQUENCE [LARGE SCALE GENOMIC DNA]</scope>
    <source>
        <strain evidence="1 2">IBT 40285</strain>
    </source>
</reference>
<evidence type="ECO:0000313" key="2">
    <source>
        <dbReference type="Proteomes" id="UP000028524"/>
    </source>
</evidence>
<dbReference type="InParanoid" id="A0A084QG28"/>
<dbReference type="EMBL" id="KL660774">
    <property type="protein sequence ID" value="KFA62913.1"/>
    <property type="molecule type" value="Genomic_DNA"/>
</dbReference>
<evidence type="ECO:0000313" key="1">
    <source>
        <dbReference type="EMBL" id="KFA62913.1"/>
    </source>
</evidence>
<sequence length="219" mass="24641">MPVVLSRLNSSNRRARGCSMPLELILEIAHHLLPSEPFLDGSTEAFVEEMPDCKARTATLRSVASTCRSAHALLEPLLYRFILLQNGRQIMSLMILLIDRQELRKYVRHVAYNLNSDRSTLYQGGGCHVWRERFGSYSYMDKALTKTGLCADLSYMQSALLKSVKACDDDGIGAAFGILMVMLSRVETLSHDGERVPICQHGTRMSGVSLLWPSRWTIF</sequence>
<dbReference type="Proteomes" id="UP000028524">
    <property type="component" value="Unassembled WGS sequence"/>
</dbReference>
<gene>
    <name evidence="1" type="ORF">S40285_09971</name>
</gene>